<evidence type="ECO:0000256" key="1">
    <source>
        <dbReference type="SAM" id="SignalP"/>
    </source>
</evidence>
<name>A0A4Z0PIW2_9BACT</name>
<keyword evidence="4" id="KW-1185">Reference proteome</keyword>
<dbReference type="RefSeq" id="WP_135498537.1">
    <property type="nucleotide sequence ID" value="NZ_SRLD01000029.1"/>
</dbReference>
<dbReference type="Proteomes" id="UP000297739">
    <property type="component" value="Unassembled WGS sequence"/>
</dbReference>
<dbReference type="AlphaFoldDB" id="A0A4Z0PIW2"/>
<gene>
    <name evidence="3" type="ORF">E5J99_14520</name>
</gene>
<sequence>MKRIFLSAMLLVGLAATASAQTPGSIGVKAGFNYSSIEGKNIDLDYRPGYSAGFFLNAPLTADGALSVQQEVSYSLKGSKAEKDGAKEDLRLGYIEAPLVIRYKKSNFFVEGGVQAGILVTTDYTLKFQDETFSTDKSSDLKLNTFDLGYVGGVGYQMGNGFQGGVRYSRSFIRIFNDNALLGGSKAANSAFQLYVGYSINGK</sequence>
<evidence type="ECO:0000313" key="4">
    <source>
        <dbReference type="Proteomes" id="UP000297739"/>
    </source>
</evidence>
<feature type="signal peptide" evidence="1">
    <location>
        <begin position="1"/>
        <end position="20"/>
    </location>
</feature>
<accession>A0A4Z0PIW2</accession>
<dbReference type="Pfam" id="PF13568">
    <property type="entry name" value="OMP_b-brl_2"/>
    <property type="match status" value="1"/>
</dbReference>
<dbReference type="InterPro" id="IPR025665">
    <property type="entry name" value="Beta-barrel_OMP_2"/>
</dbReference>
<reference evidence="3 4" key="1">
    <citation type="submission" date="2019-04" db="EMBL/GenBank/DDBJ databases">
        <authorList>
            <person name="Feng G."/>
            <person name="Zhang J."/>
            <person name="Zhu H."/>
        </authorList>
    </citation>
    <scope>NUCLEOTIDE SEQUENCE [LARGE SCALE GENOMIC DNA]</scope>
    <source>
        <strain evidence="3 4">JCM 17223</strain>
    </source>
</reference>
<protein>
    <submittedName>
        <fullName evidence="3">PorT family protein</fullName>
    </submittedName>
</protein>
<proteinExistence type="predicted"/>
<feature type="chain" id="PRO_5021291675" evidence="1">
    <location>
        <begin position="21"/>
        <end position="203"/>
    </location>
</feature>
<organism evidence="3 4">
    <name type="scientific">Hymenobacter elongatus</name>
    <dbReference type="NCBI Taxonomy" id="877208"/>
    <lineage>
        <taxon>Bacteria</taxon>
        <taxon>Pseudomonadati</taxon>
        <taxon>Bacteroidota</taxon>
        <taxon>Cytophagia</taxon>
        <taxon>Cytophagales</taxon>
        <taxon>Hymenobacteraceae</taxon>
        <taxon>Hymenobacter</taxon>
    </lineage>
</organism>
<evidence type="ECO:0000313" key="3">
    <source>
        <dbReference type="EMBL" id="TGE14837.1"/>
    </source>
</evidence>
<keyword evidence="1" id="KW-0732">Signal</keyword>
<comment type="caution">
    <text evidence="3">The sequence shown here is derived from an EMBL/GenBank/DDBJ whole genome shotgun (WGS) entry which is preliminary data.</text>
</comment>
<dbReference type="EMBL" id="SRLD01000029">
    <property type="protein sequence ID" value="TGE14837.1"/>
    <property type="molecule type" value="Genomic_DNA"/>
</dbReference>
<feature type="domain" description="Outer membrane protein beta-barrel" evidence="2">
    <location>
        <begin position="25"/>
        <end position="177"/>
    </location>
</feature>
<dbReference type="OrthoDB" id="838174at2"/>
<evidence type="ECO:0000259" key="2">
    <source>
        <dbReference type="Pfam" id="PF13568"/>
    </source>
</evidence>